<sequence>MSALSFCHHVFLRVACSRRERPARRANRRFRSHSMR</sequence>
<gene>
    <name evidence="1" type="ORF">NK6_5362</name>
    <name evidence="2" type="ORF">NK6_5406</name>
</gene>
<organism evidence="1 3">
    <name type="scientific">Bradyrhizobium diazoefficiens</name>
    <dbReference type="NCBI Taxonomy" id="1355477"/>
    <lineage>
        <taxon>Bacteria</taxon>
        <taxon>Pseudomonadati</taxon>
        <taxon>Pseudomonadota</taxon>
        <taxon>Alphaproteobacteria</taxon>
        <taxon>Hyphomicrobiales</taxon>
        <taxon>Nitrobacteraceae</taxon>
        <taxon>Bradyrhizobium</taxon>
    </lineage>
</organism>
<dbReference type="AlphaFoldDB" id="A0A0E4BQZ0"/>
<evidence type="ECO:0000313" key="3">
    <source>
        <dbReference type="Proteomes" id="UP000063308"/>
    </source>
</evidence>
<protein>
    <submittedName>
        <fullName evidence="1">Uncharacterized protein</fullName>
    </submittedName>
</protein>
<accession>A0A0E4BQZ0</accession>
<dbReference type="EMBL" id="AP014685">
    <property type="protein sequence ID" value="BAR58521.1"/>
    <property type="molecule type" value="Genomic_DNA"/>
</dbReference>
<evidence type="ECO:0000313" key="1">
    <source>
        <dbReference type="EMBL" id="BAR58521.1"/>
    </source>
</evidence>
<name>A0A0E4BQZ0_9BRAD</name>
<proteinExistence type="predicted"/>
<evidence type="ECO:0000313" key="2">
    <source>
        <dbReference type="EMBL" id="BAR58565.1"/>
    </source>
</evidence>
<dbReference type="Proteomes" id="UP000063308">
    <property type="component" value="Chromosome"/>
</dbReference>
<reference evidence="1 3" key="1">
    <citation type="submission" date="2014-11" db="EMBL/GenBank/DDBJ databases">
        <title>Symbiosis island explosion on the genome of extra-slow-growing strains of soybean bradyrhizobia with massive insertion sequences.</title>
        <authorList>
            <person name="Iida T."/>
            <person name="Minamisawa K."/>
        </authorList>
    </citation>
    <scope>NUCLEOTIDE SEQUENCE [LARGE SCALE GENOMIC DNA]</scope>
    <source>
        <strain evidence="1 3">NK6</strain>
    </source>
</reference>
<dbReference type="EMBL" id="AP014685">
    <property type="protein sequence ID" value="BAR58565.1"/>
    <property type="molecule type" value="Genomic_DNA"/>
</dbReference>